<protein>
    <recommendedName>
        <fullName evidence="1">Bro-N domain-containing protein</fullName>
    </recommendedName>
</protein>
<accession>A0A3G4ZPU1</accession>
<sequence length="458" mass="53402">MLSIVDFTDPMQRISGSVEVLKQGNKIWFKGASLAKALGYKDTVSAIHRHIDKNHKKDYKSLIKNDANITYKINKKIDPQTIFIDKEGLITLLLETKLTNVDTIAKQFGIETLYRYKRKEIEIIDELCIFFNEIGCRHEIQYVVDNYKIDLYILAYKLAIEIDEYNHNDRNKNDEQIRENYLRNKLECEFIRVNPHDKNFSIPFLISLIHKHMSAVDIINVEDHFQNKIKNLFPELEKYKIEKLTEIEKFRIEKQFEFELEKYKIDKQYIQSNGTCINNKIPSIINTIEQCDHISSELNINPRSNTFTPITKNVASKISDKKPITKKSSKNKEDSLISNNINSMVTNNEVNKNEVNISSDSSNNLQDIKPIKINVAVSKCSCGSFKSSNSAGCKQCERIILYEKLIEHPKYVGTHPDYEQLKKDLVSLPYIWIGKKYGCSDNNIRKWVKKFEKNNQIK</sequence>
<evidence type="ECO:0000259" key="1">
    <source>
        <dbReference type="PROSITE" id="PS51750"/>
    </source>
</evidence>
<organism evidence="2">
    <name type="scientific">Terrestrivirus sp</name>
    <dbReference type="NCBI Taxonomy" id="2487775"/>
    <lineage>
        <taxon>Viruses</taxon>
        <taxon>Varidnaviria</taxon>
        <taxon>Bamfordvirae</taxon>
        <taxon>Nucleocytoviricota</taxon>
        <taxon>Megaviricetes</taxon>
        <taxon>Imitervirales</taxon>
        <taxon>Mimiviridae</taxon>
        <taxon>Klosneuvirinae</taxon>
    </lineage>
</organism>
<dbReference type="SMART" id="SM01040">
    <property type="entry name" value="Bro-N"/>
    <property type="match status" value="1"/>
</dbReference>
<dbReference type="Pfam" id="PF02498">
    <property type="entry name" value="Bro-N"/>
    <property type="match status" value="1"/>
</dbReference>
<reference evidence="2" key="1">
    <citation type="submission" date="2018-10" db="EMBL/GenBank/DDBJ databases">
        <title>Hidden diversity of soil giant viruses.</title>
        <authorList>
            <person name="Schulz F."/>
            <person name="Alteio L."/>
            <person name="Goudeau D."/>
            <person name="Ryan E.M."/>
            <person name="Malmstrom R.R."/>
            <person name="Blanchard J."/>
            <person name="Woyke T."/>
        </authorList>
    </citation>
    <scope>NUCLEOTIDE SEQUENCE</scope>
    <source>
        <strain evidence="2">TEV1</strain>
    </source>
</reference>
<dbReference type="EMBL" id="MK071980">
    <property type="protein sequence ID" value="AYV75623.1"/>
    <property type="molecule type" value="Genomic_DNA"/>
</dbReference>
<name>A0A3G4ZPU1_9VIRU</name>
<feature type="domain" description="Bro-N" evidence="1">
    <location>
        <begin position="11"/>
        <end position="131"/>
    </location>
</feature>
<dbReference type="InterPro" id="IPR003497">
    <property type="entry name" value="BRO_N_domain"/>
</dbReference>
<proteinExistence type="predicted"/>
<dbReference type="PROSITE" id="PS51750">
    <property type="entry name" value="BRO_N"/>
    <property type="match status" value="1"/>
</dbReference>
<evidence type="ECO:0000313" key="2">
    <source>
        <dbReference type="EMBL" id="AYV75623.1"/>
    </source>
</evidence>
<gene>
    <name evidence="2" type="ORF">Terrestrivirus2_131</name>
</gene>